<evidence type="ECO:0000256" key="10">
    <source>
        <dbReference type="SAM" id="MobiDB-lite"/>
    </source>
</evidence>
<evidence type="ECO:0000256" key="6">
    <source>
        <dbReference type="ARBA" id="ARBA00022723"/>
    </source>
</evidence>
<evidence type="ECO:0000313" key="11">
    <source>
        <dbReference type="EMBL" id="PVV05296.1"/>
    </source>
</evidence>
<dbReference type="InterPro" id="IPR036396">
    <property type="entry name" value="Cyt_P450_sf"/>
</dbReference>
<keyword evidence="9" id="KW-0472">Membrane</keyword>
<comment type="caution">
    <text evidence="11">The sequence shown here is derived from an EMBL/GenBank/DDBJ whole genome shotgun (WGS) entry which is preliminary data.</text>
</comment>
<feature type="compositionally biased region" description="Polar residues" evidence="10">
    <location>
        <begin position="31"/>
        <end position="42"/>
    </location>
</feature>
<evidence type="ECO:0000256" key="5">
    <source>
        <dbReference type="ARBA" id="ARBA00022692"/>
    </source>
</evidence>
<dbReference type="Pfam" id="PF00067">
    <property type="entry name" value="p450"/>
    <property type="match status" value="1"/>
</dbReference>
<accession>A0A2T9ZL04</accession>
<evidence type="ECO:0008006" key="13">
    <source>
        <dbReference type="Google" id="ProtNLM"/>
    </source>
</evidence>
<comment type="similarity">
    <text evidence="3">Belongs to the cytochrome P450 family.</text>
</comment>
<evidence type="ECO:0000256" key="2">
    <source>
        <dbReference type="ARBA" id="ARBA00004370"/>
    </source>
</evidence>
<dbReference type="Gene3D" id="1.10.630.10">
    <property type="entry name" value="Cytochrome P450"/>
    <property type="match status" value="1"/>
</dbReference>
<proteinExistence type="inferred from homology"/>
<dbReference type="AlphaFoldDB" id="A0A2T9ZL04"/>
<sequence length="462" mass="53483">MNSPSEKSYPESQTAISGLGRRVGQLDVRQTENAEYQGTEPDQSPHEKPLSTIKNYEITQNSNIIEYINALKRKEDVASIKHSVTNYTLGSSVFSEMYHFPQAIMNELKPRYKPYKLQNDVITFSRKSYIIYTRGLGYNYLNLNNQGIAYIDNLFDFVKNVLYDVANSINSVLLFPSSYSESILHKVVKQREFKKSTLNTSKKFIKNYTEMEIRIAMDSRRSSNQKNSDLTTPLLESASTTLLSYLVNSIKHSYPVISNLIIELSMNPDIYYRLVNEQRSIIKTFGNEITEKSLDNMMLLDAAFLESTRLSGTGQPLRQLETDVYLSNGSKLKKNSLAKFNNFIYNRDNRIYEKLPHSFKPDRYLRTSTKFSQSSKNNITWGIGRKTCPYTRYSSLYLKMFVAIFLRKYKILFEDSMTKFRHRGYNFGEAPIHSASSLHIKPFNILEYDPLNRYTMDLGSPQ</sequence>
<keyword evidence="12" id="KW-1185">Reference proteome</keyword>
<keyword evidence="8" id="KW-0503">Monooxygenase</keyword>
<dbReference type="PANTHER" id="PTHR46206">
    <property type="entry name" value="CYTOCHROME P450"/>
    <property type="match status" value="1"/>
</dbReference>
<dbReference type="InterPro" id="IPR001128">
    <property type="entry name" value="Cyt_P450"/>
</dbReference>
<dbReference type="STRING" id="133381.A0A2T9ZL04"/>
<evidence type="ECO:0000256" key="7">
    <source>
        <dbReference type="ARBA" id="ARBA00022989"/>
    </source>
</evidence>
<protein>
    <recommendedName>
        <fullName evidence="13">Cytochrome P450</fullName>
    </recommendedName>
</protein>
<dbReference type="GO" id="GO:0016020">
    <property type="term" value="C:membrane"/>
    <property type="evidence" value="ECO:0007669"/>
    <property type="project" value="UniProtKB-SubCell"/>
</dbReference>
<reference evidence="11 12" key="1">
    <citation type="journal article" date="2018" name="MBio">
        <title>Comparative Genomics Reveals the Core Gene Toolbox for the Fungus-Insect Symbiosis.</title>
        <authorList>
            <person name="Wang Y."/>
            <person name="Stata M."/>
            <person name="Wang W."/>
            <person name="Stajich J.E."/>
            <person name="White M.M."/>
            <person name="Moncalvo J.M."/>
        </authorList>
    </citation>
    <scope>NUCLEOTIDE SEQUENCE [LARGE SCALE GENOMIC DNA]</scope>
    <source>
        <strain evidence="11 12">SC-DP-2</strain>
    </source>
</reference>
<dbReference type="SUPFAM" id="SSF48264">
    <property type="entry name" value="Cytochrome P450"/>
    <property type="match status" value="1"/>
</dbReference>
<keyword evidence="7" id="KW-1133">Transmembrane helix</keyword>
<comment type="cofactor">
    <cofactor evidence="1">
        <name>heme</name>
        <dbReference type="ChEBI" id="CHEBI:30413"/>
    </cofactor>
</comment>
<keyword evidence="8" id="KW-0560">Oxidoreductase</keyword>
<dbReference type="EMBL" id="MBFS01000018">
    <property type="protein sequence ID" value="PVV05296.1"/>
    <property type="molecule type" value="Genomic_DNA"/>
</dbReference>
<dbReference type="Proteomes" id="UP000245609">
    <property type="component" value="Unassembled WGS sequence"/>
</dbReference>
<gene>
    <name evidence="11" type="ORF">BB560_000187</name>
</gene>
<dbReference type="GO" id="GO:0020037">
    <property type="term" value="F:heme binding"/>
    <property type="evidence" value="ECO:0007669"/>
    <property type="project" value="InterPro"/>
</dbReference>
<comment type="subcellular location">
    <subcellularLocation>
        <location evidence="2">Membrane</location>
    </subcellularLocation>
</comment>
<evidence type="ECO:0000256" key="9">
    <source>
        <dbReference type="ARBA" id="ARBA00023136"/>
    </source>
</evidence>
<dbReference type="GO" id="GO:0016705">
    <property type="term" value="F:oxidoreductase activity, acting on paired donors, with incorporation or reduction of molecular oxygen"/>
    <property type="evidence" value="ECO:0007669"/>
    <property type="project" value="InterPro"/>
</dbReference>
<dbReference type="PANTHER" id="PTHR46206:SF5">
    <property type="entry name" value="P450, PUTATIVE (EUROFUNG)-RELATED"/>
    <property type="match status" value="1"/>
</dbReference>
<dbReference type="OrthoDB" id="1844152at2759"/>
<evidence type="ECO:0000313" key="12">
    <source>
        <dbReference type="Proteomes" id="UP000245609"/>
    </source>
</evidence>
<evidence type="ECO:0000256" key="3">
    <source>
        <dbReference type="ARBA" id="ARBA00010617"/>
    </source>
</evidence>
<keyword evidence="4" id="KW-0349">Heme</keyword>
<evidence type="ECO:0000256" key="1">
    <source>
        <dbReference type="ARBA" id="ARBA00001971"/>
    </source>
</evidence>
<keyword evidence="5" id="KW-0812">Transmembrane</keyword>
<keyword evidence="4" id="KW-0408">Iron</keyword>
<evidence type="ECO:0000256" key="8">
    <source>
        <dbReference type="ARBA" id="ARBA00023033"/>
    </source>
</evidence>
<dbReference type="GO" id="GO:0005506">
    <property type="term" value="F:iron ion binding"/>
    <property type="evidence" value="ECO:0007669"/>
    <property type="project" value="InterPro"/>
</dbReference>
<name>A0A2T9ZL04_9FUNG</name>
<keyword evidence="6" id="KW-0479">Metal-binding</keyword>
<feature type="compositionally biased region" description="Polar residues" evidence="10">
    <location>
        <begin position="1"/>
        <end position="16"/>
    </location>
</feature>
<feature type="region of interest" description="Disordered" evidence="10">
    <location>
        <begin position="1"/>
        <end position="50"/>
    </location>
</feature>
<evidence type="ECO:0000256" key="4">
    <source>
        <dbReference type="ARBA" id="ARBA00022617"/>
    </source>
</evidence>
<organism evidence="11 12">
    <name type="scientific">Smittium megazygosporum</name>
    <dbReference type="NCBI Taxonomy" id="133381"/>
    <lineage>
        <taxon>Eukaryota</taxon>
        <taxon>Fungi</taxon>
        <taxon>Fungi incertae sedis</taxon>
        <taxon>Zoopagomycota</taxon>
        <taxon>Kickxellomycotina</taxon>
        <taxon>Harpellomycetes</taxon>
        <taxon>Harpellales</taxon>
        <taxon>Legeriomycetaceae</taxon>
        <taxon>Smittium</taxon>
    </lineage>
</organism>
<dbReference type="GO" id="GO:0004497">
    <property type="term" value="F:monooxygenase activity"/>
    <property type="evidence" value="ECO:0007669"/>
    <property type="project" value="UniProtKB-KW"/>
</dbReference>